<dbReference type="Pfam" id="PF13469">
    <property type="entry name" value="Sulfotransfer_3"/>
    <property type="match status" value="1"/>
</dbReference>
<dbReference type="Gene3D" id="3.40.50.300">
    <property type="entry name" value="P-loop containing nucleotide triphosphate hydrolases"/>
    <property type="match status" value="1"/>
</dbReference>
<dbReference type="AlphaFoldDB" id="A0A1H3PCT0"/>
<accession>A0A1H3PCT0</accession>
<dbReference type="RefSeq" id="WP_176968361.1">
    <property type="nucleotide sequence ID" value="NZ_FNPV01000006.1"/>
</dbReference>
<reference evidence="1 2" key="1">
    <citation type="submission" date="2016-10" db="EMBL/GenBank/DDBJ databases">
        <authorList>
            <person name="de Groot N.N."/>
        </authorList>
    </citation>
    <scope>NUCLEOTIDE SEQUENCE [LARGE SCALE GENOMIC DNA]</scope>
    <source>
        <strain evidence="1 2">APO</strain>
    </source>
</reference>
<dbReference type="InterPro" id="IPR027417">
    <property type="entry name" value="P-loop_NTPase"/>
</dbReference>
<sequence length="270" mass="30943">MILKSKSVEPVESPIFVFAATWRTGSTLVQRVINASEEVFIWGEPSFLSDLYRMTNKLEGYLDKVNFNQDVAIRKKVGGWIPVVSPSPSKARDAVKAFLLELYSDETKEKFGVERWGFKEVRNDAINNILLLKKVFPESKFIFLIRDPYDVYSSLKGKKFHKNFSSPFEPIKVWEKNVREYLATKKDINRSCILIKYEDFIKTSEDNSALLESVARHINVPISSKMYEELGEKVDSTSVDGLTEKEIDEIESICGELCGVFGYVKPNARR</sequence>
<evidence type="ECO:0000313" key="2">
    <source>
        <dbReference type="Proteomes" id="UP000199230"/>
    </source>
</evidence>
<proteinExistence type="predicted"/>
<dbReference type="EMBL" id="FNPV01000006">
    <property type="protein sequence ID" value="SDY98871.1"/>
    <property type="molecule type" value="Genomic_DNA"/>
</dbReference>
<keyword evidence="2" id="KW-1185">Reference proteome</keyword>
<dbReference type="Proteomes" id="UP000199230">
    <property type="component" value="Unassembled WGS sequence"/>
</dbReference>
<dbReference type="GO" id="GO:0016740">
    <property type="term" value="F:transferase activity"/>
    <property type="evidence" value="ECO:0007669"/>
    <property type="project" value="UniProtKB-KW"/>
</dbReference>
<keyword evidence="1" id="KW-0808">Transferase</keyword>
<gene>
    <name evidence="1" type="ORF">SAMN05192546_106141</name>
</gene>
<dbReference type="STRING" id="159292.SAMN05192546_106141"/>
<name>A0A1H3PCT0_9FIRM</name>
<organism evidence="1 2">
    <name type="scientific">Tindallia californiensis</name>
    <dbReference type="NCBI Taxonomy" id="159292"/>
    <lineage>
        <taxon>Bacteria</taxon>
        <taxon>Bacillati</taxon>
        <taxon>Bacillota</taxon>
        <taxon>Clostridia</taxon>
        <taxon>Peptostreptococcales</taxon>
        <taxon>Tindalliaceae</taxon>
        <taxon>Tindallia</taxon>
    </lineage>
</organism>
<evidence type="ECO:0000313" key="1">
    <source>
        <dbReference type="EMBL" id="SDY98871.1"/>
    </source>
</evidence>
<protein>
    <submittedName>
        <fullName evidence="1">Sulfotransferase family protein</fullName>
    </submittedName>
</protein>
<dbReference type="SUPFAM" id="SSF52540">
    <property type="entry name" value="P-loop containing nucleoside triphosphate hydrolases"/>
    <property type="match status" value="1"/>
</dbReference>